<dbReference type="RefSeq" id="WP_103100472.1">
    <property type="nucleotide sequence ID" value="NZ_BDEB01000133.1"/>
</dbReference>
<evidence type="ECO:0000313" key="2">
    <source>
        <dbReference type="Proteomes" id="UP000236214"/>
    </source>
</evidence>
<reference evidence="1 2" key="1">
    <citation type="submission" date="2016-05" db="EMBL/GenBank/DDBJ databases">
        <title>Whole genome sequencing of Tetragenococcus halophilus subsp. halophilus NISL 7118.</title>
        <authorList>
            <person name="Shiwa Y."/>
            <person name="Nishimura I."/>
            <person name="Yoshikawa H."/>
            <person name="Koyama Y."/>
            <person name="Oguma T."/>
        </authorList>
    </citation>
    <scope>NUCLEOTIDE SEQUENCE [LARGE SCALE GENOMIC DNA]</scope>
    <source>
        <strain evidence="1 2">NISL 7118</strain>
    </source>
</reference>
<keyword evidence="2" id="KW-1185">Reference proteome</keyword>
<organism evidence="1 2">
    <name type="scientific">Tetragenococcus halophilus subsp. halophilus</name>
    <dbReference type="NCBI Taxonomy" id="1513897"/>
    <lineage>
        <taxon>Bacteria</taxon>
        <taxon>Bacillati</taxon>
        <taxon>Bacillota</taxon>
        <taxon>Bacilli</taxon>
        <taxon>Lactobacillales</taxon>
        <taxon>Enterococcaceae</taxon>
        <taxon>Tetragenococcus</taxon>
    </lineage>
</organism>
<proteinExistence type="predicted"/>
<gene>
    <name evidence="1" type="ORF">TEHN7118_0910</name>
</gene>
<sequence>MEQKERVYQLLSKRNGTVARKEALDSNVNPNTLQRMLINDEVYSPIKGILVQKDKLEDTYYSRQQIFKKGIYSLETALVLHDLTDLIPKEYVMTFPRGYNNPNLKKYFIKGVYKKEELYQLGVEWKRTPHGNPIRVYNLERTLCDIWDPKNKTDFSKKMQATKAYLKHPKRKQYLLPGYLNKLNLKTELIQTLEMLQ</sequence>
<evidence type="ECO:0000313" key="1">
    <source>
        <dbReference type="EMBL" id="GBD68104.1"/>
    </source>
</evidence>
<comment type="caution">
    <text evidence="1">The sequence shown here is derived from an EMBL/GenBank/DDBJ whole genome shotgun (WGS) entry which is preliminary data.</text>
</comment>
<protein>
    <recommendedName>
        <fullName evidence="3">Abortive infection protein</fullName>
    </recommendedName>
</protein>
<name>A0A2H6CT13_TETHA</name>
<dbReference type="AlphaFoldDB" id="A0A2H6CT13"/>
<dbReference type="EMBL" id="BDEC01000034">
    <property type="protein sequence ID" value="GBD68104.1"/>
    <property type="molecule type" value="Genomic_DNA"/>
</dbReference>
<evidence type="ECO:0008006" key="3">
    <source>
        <dbReference type="Google" id="ProtNLM"/>
    </source>
</evidence>
<accession>A0A2H6CT13</accession>
<dbReference type="Proteomes" id="UP000236214">
    <property type="component" value="Unassembled WGS sequence"/>
</dbReference>